<dbReference type="EMBL" id="QXGD01008703">
    <property type="protein sequence ID" value="KAE9158851.1"/>
    <property type="molecule type" value="Genomic_DNA"/>
</dbReference>
<evidence type="ECO:0000313" key="2">
    <source>
        <dbReference type="Proteomes" id="UP000440367"/>
    </source>
</evidence>
<name>A0A6A3V536_9STRA</name>
<proteinExistence type="predicted"/>
<evidence type="ECO:0000313" key="1">
    <source>
        <dbReference type="EMBL" id="KAE9158851.1"/>
    </source>
</evidence>
<comment type="caution">
    <text evidence="1">The sequence shown here is derived from an EMBL/GenBank/DDBJ whole genome shotgun (WGS) entry which is preliminary data.</text>
</comment>
<gene>
    <name evidence="1" type="ORF">PF002_g33003</name>
</gene>
<organism evidence="1 2">
    <name type="scientific">Phytophthora fragariae</name>
    <dbReference type="NCBI Taxonomy" id="53985"/>
    <lineage>
        <taxon>Eukaryota</taxon>
        <taxon>Sar</taxon>
        <taxon>Stramenopiles</taxon>
        <taxon>Oomycota</taxon>
        <taxon>Peronosporomycetes</taxon>
        <taxon>Peronosporales</taxon>
        <taxon>Peronosporaceae</taxon>
        <taxon>Phytophthora</taxon>
    </lineage>
</organism>
<accession>A0A6A3V536</accession>
<dbReference type="AlphaFoldDB" id="A0A6A3V536"/>
<sequence>MTKRRSDDDDEEEKTSEYSVPIFAPVVPPKITSISHEALVKWRSLRREDEAKMRARVRVSGEDFNLVTQPIKESFDDKLLRAFCTLRLVIKVEDATDVMLAAELDRLLGSVKNDDIPDIKALFKRELHMDLRESDVDARVLSYFQR</sequence>
<feature type="non-terminal residue" evidence="1">
    <location>
        <position position="146"/>
    </location>
</feature>
<dbReference type="Proteomes" id="UP000440367">
    <property type="component" value="Unassembled WGS sequence"/>
</dbReference>
<reference evidence="1 2" key="1">
    <citation type="submission" date="2018-08" db="EMBL/GenBank/DDBJ databases">
        <title>Genomic investigation of the strawberry pathogen Phytophthora fragariae indicates pathogenicity is determined by transcriptional variation in three key races.</title>
        <authorList>
            <person name="Adams T.M."/>
            <person name="Armitage A.D."/>
            <person name="Sobczyk M.K."/>
            <person name="Bates H.J."/>
            <person name="Dunwell J.M."/>
            <person name="Nellist C.F."/>
            <person name="Harrison R.J."/>
        </authorList>
    </citation>
    <scope>NUCLEOTIDE SEQUENCE [LARGE SCALE GENOMIC DNA]</scope>
    <source>
        <strain evidence="1 2">BC-1</strain>
    </source>
</reference>
<protein>
    <submittedName>
        <fullName evidence="1">Uncharacterized protein</fullName>
    </submittedName>
</protein>